<dbReference type="AlphaFoldDB" id="A0A385SMB8"/>
<evidence type="ECO:0000313" key="3">
    <source>
        <dbReference type="EMBL" id="AYB31616.1"/>
    </source>
</evidence>
<evidence type="ECO:0000259" key="2">
    <source>
        <dbReference type="Pfam" id="PF13568"/>
    </source>
</evidence>
<dbReference type="Proteomes" id="UP000266183">
    <property type="component" value="Chromosome"/>
</dbReference>
<feature type="chain" id="PRO_5017474569" description="Outer membrane protein beta-barrel domain-containing protein" evidence="1">
    <location>
        <begin position="19"/>
        <end position="261"/>
    </location>
</feature>
<dbReference type="EMBL" id="CP032382">
    <property type="protein sequence ID" value="AYB31616.1"/>
    <property type="molecule type" value="Genomic_DNA"/>
</dbReference>
<dbReference type="RefSeq" id="WP_119754886.1">
    <property type="nucleotide sequence ID" value="NZ_CP032382.1"/>
</dbReference>
<dbReference type="KEGG" id="chk:D4L85_14035"/>
<reference evidence="4" key="1">
    <citation type="submission" date="2018-09" db="EMBL/GenBank/DDBJ databases">
        <title>Chryseolinea sp. KIS68-18 isolated from soil.</title>
        <authorList>
            <person name="Weon H.-Y."/>
            <person name="Kwon S.-W."/>
            <person name="Lee S.A."/>
        </authorList>
    </citation>
    <scope>NUCLEOTIDE SEQUENCE [LARGE SCALE GENOMIC DNA]</scope>
    <source>
        <strain evidence="4">KIS68-18</strain>
    </source>
</reference>
<dbReference type="Pfam" id="PF13568">
    <property type="entry name" value="OMP_b-brl_2"/>
    <property type="match status" value="1"/>
</dbReference>
<accession>A0A385SMB8</accession>
<gene>
    <name evidence="3" type="ORF">D4L85_14035</name>
</gene>
<organism evidence="3 4">
    <name type="scientific">Chryseolinea soli</name>
    <dbReference type="NCBI Taxonomy" id="2321403"/>
    <lineage>
        <taxon>Bacteria</taxon>
        <taxon>Pseudomonadati</taxon>
        <taxon>Bacteroidota</taxon>
        <taxon>Cytophagia</taxon>
        <taxon>Cytophagales</taxon>
        <taxon>Fulvivirgaceae</taxon>
        <taxon>Chryseolinea</taxon>
    </lineage>
</organism>
<keyword evidence="1" id="KW-0732">Signal</keyword>
<sequence>MTRNLLFALLLLSVLSHAQTHRFMFHLGANQVMLPAVDAQSELSLIIPVNTGTGDYKYPVTIRQQFSGKVGFDLGAKADLVVTKRFFITTGLQASFVRYQRSTTLEDFPLAIGFSGVPTGSPMGAVILRPAPSGNNAVTLNGGDGNTSLWYGQIPVMAGTSFLHSKLVVRAGALFSVLAYASENKTRYSLSAPYAAETYKDTDKSAYQTFQAGAAVEATYFIWPWMGIDLRFNHSLTSLYGDQAKPRMSVVSLGLNYCISK</sequence>
<proteinExistence type="predicted"/>
<dbReference type="InterPro" id="IPR025665">
    <property type="entry name" value="Beta-barrel_OMP_2"/>
</dbReference>
<feature type="domain" description="Outer membrane protein beta-barrel" evidence="2">
    <location>
        <begin position="68"/>
        <end position="240"/>
    </location>
</feature>
<dbReference type="OrthoDB" id="981892at2"/>
<keyword evidence="4" id="KW-1185">Reference proteome</keyword>
<evidence type="ECO:0000313" key="4">
    <source>
        <dbReference type="Proteomes" id="UP000266183"/>
    </source>
</evidence>
<protein>
    <recommendedName>
        <fullName evidence="2">Outer membrane protein beta-barrel domain-containing protein</fullName>
    </recommendedName>
</protein>
<name>A0A385SMB8_9BACT</name>
<evidence type="ECO:0000256" key="1">
    <source>
        <dbReference type="SAM" id="SignalP"/>
    </source>
</evidence>
<feature type="signal peptide" evidence="1">
    <location>
        <begin position="1"/>
        <end position="18"/>
    </location>
</feature>